<gene>
    <name evidence="5" type="ORF">H4W31_000103</name>
</gene>
<evidence type="ECO:0000313" key="5">
    <source>
        <dbReference type="EMBL" id="MBE1484465.1"/>
    </source>
</evidence>
<feature type="compositionally biased region" description="Basic and acidic residues" evidence="3">
    <location>
        <begin position="24"/>
        <end position="51"/>
    </location>
</feature>
<dbReference type="SMART" id="SM00822">
    <property type="entry name" value="PKS_KR"/>
    <property type="match status" value="1"/>
</dbReference>
<keyword evidence="2" id="KW-0560">Oxidoreductase</keyword>
<evidence type="ECO:0000256" key="3">
    <source>
        <dbReference type="SAM" id="MobiDB-lite"/>
    </source>
</evidence>
<organism evidence="5 6">
    <name type="scientific">Plantactinospora soyae</name>
    <dbReference type="NCBI Taxonomy" id="1544732"/>
    <lineage>
        <taxon>Bacteria</taxon>
        <taxon>Bacillati</taxon>
        <taxon>Actinomycetota</taxon>
        <taxon>Actinomycetes</taxon>
        <taxon>Micromonosporales</taxon>
        <taxon>Micromonosporaceae</taxon>
        <taxon>Plantactinospora</taxon>
    </lineage>
</organism>
<comment type="similarity">
    <text evidence="1">Belongs to the short-chain dehydrogenases/reductases (SDR) family.</text>
</comment>
<dbReference type="SUPFAM" id="SSF51735">
    <property type="entry name" value="NAD(P)-binding Rossmann-fold domains"/>
    <property type="match status" value="1"/>
</dbReference>
<evidence type="ECO:0000259" key="4">
    <source>
        <dbReference type="SMART" id="SM00822"/>
    </source>
</evidence>
<protein>
    <submittedName>
        <fullName evidence="5">NAD(P)-dependent dehydrogenase (Short-subunit alcohol dehydrogenase family)</fullName>
    </submittedName>
</protein>
<dbReference type="PANTHER" id="PTHR42760:SF40">
    <property type="entry name" value="3-OXOACYL-[ACYL-CARRIER-PROTEIN] REDUCTASE, CHLOROPLASTIC"/>
    <property type="match status" value="1"/>
</dbReference>
<dbReference type="InterPro" id="IPR002347">
    <property type="entry name" value="SDR_fam"/>
</dbReference>
<dbReference type="PRINTS" id="PR00081">
    <property type="entry name" value="GDHRDH"/>
</dbReference>
<accession>A0A927M4S7</accession>
<feature type="region of interest" description="Disordered" evidence="3">
    <location>
        <begin position="1"/>
        <end position="66"/>
    </location>
</feature>
<dbReference type="GO" id="GO:0030497">
    <property type="term" value="P:fatty acid elongation"/>
    <property type="evidence" value="ECO:0007669"/>
    <property type="project" value="TreeGrafter"/>
</dbReference>
<dbReference type="InterPro" id="IPR057326">
    <property type="entry name" value="KR_dom"/>
</dbReference>
<feature type="compositionally biased region" description="Low complexity" evidence="3">
    <location>
        <begin position="55"/>
        <end position="66"/>
    </location>
</feature>
<dbReference type="AlphaFoldDB" id="A0A927M4S7"/>
<dbReference type="GO" id="GO:0016616">
    <property type="term" value="F:oxidoreductase activity, acting on the CH-OH group of donors, NAD or NADP as acceptor"/>
    <property type="evidence" value="ECO:0007669"/>
    <property type="project" value="UniProtKB-ARBA"/>
</dbReference>
<dbReference type="Pfam" id="PF13561">
    <property type="entry name" value="adh_short_C2"/>
    <property type="match status" value="1"/>
</dbReference>
<dbReference type="FunFam" id="3.40.50.720:FF:000084">
    <property type="entry name" value="Short-chain dehydrogenase reductase"/>
    <property type="match status" value="1"/>
</dbReference>
<dbReference type="NCBIfam" id="NF005559">
    <property type="entry name" value="PRK07231.1"/>
    <property type="match status" value="1"/>
</dbReference>
<feature type="domain" description="Ketoreductase" evidence="4">
    <location>
        <begin position="76"/>
        <end position="258"/>
    </location>
</feature>
<keyword evidence="6" id="KW-1185">Reference proteome</keyword>
<comment type="caution">
    <text evidence="5">The sequence shown here is derived from an EMBL/GenBank/DDBJ whole genome shotgun (WGS) entry which is preliminary data.</text>
</comment>
<sequence length="321" mass="32882">MTSGDGPTVGGFGPPTSGDGPPTFRDESPTFRDESPTFRDESPTFRDESPTSRDGPPTGVVPVGSGLVGSTELTGRVAIVTGGAIGIGRAIAEDLGRAGARVVVADRAGAGGAADELRAAGMSAIGIEVDVSSEAATRELAGEVVREFGGIDILVNNAGIFTTLRPGPLEEIDVAEWQRVMDVNVLGSYLCIRAVVGPMRDRGGGRIVNIASTTAFKGVANLLHYVASKGAVIAMTRASARELGEDNILVNAVAPGFTVSDGILDGGAELAGLRRAAPGKRVLAREQRPQDVVGAVRFLAGPMSSFITGQTVVVDGGAFFH</sequence>
<evidence type="ECO:0000256" key="2">
    <source>
        <dbReference type="ARBA" id="ARBA00023002"/>
    </source>
</evidence>
<dbReference type="PRINTS" id="PR00080">
    <property type="entry name" value="SDRFAMILY"/>
</dbReference>
<evidence type="ECO:0000256" key="1">
    <source>
        <dbReference type="ARBA" id="ARBA00006484"/>
    </source>
</evidence>
<proteinExistence type="inferred from homology"/>
<dbReference type="CDD" id="cd05233">
    <property type="entry name" value="SDR_c"/>
    <property type="match status" value="1"/>
</dbReference>
<dbReference type="EMBL" id="JADBEB010000001">
    <property type="protein sequence ID" value="MBE1484465.1"/>
    <property type="molecule type" value="Genomic_DNA"/>
</dbReference>
<dbReference type="InterPro" id="IPR036291">
    <property type="entry name" value="NAD(P)-bd_dom_sf"/>
</dbReference>
<dbReference type="Gene3D" id="3.40.50.720">
    <property type="entry name" value="NAD(P)-binding Rossmann-like Domain"/>
    <property type="match status" value="1"/>
</dbReference>
<dbReference type="Proteomes" id="UP000649753">
    <property type="component" value="Unassembled WGS sequence"/>
</dbReference>
<evidence type="ECO:0000313" key="6">
    <source>
        <dbReference type="Proteomes" id="UP000649753"/>
    </source>
</evidence>
<reference evidence="5" key="1">
    <citation type="submission" date="2020-10" db="EMBL/GenBank/DDBJ databases">
        <title>Sequencing the genomes of 1000 actinobacteria strains.</title>
        <authorList>
            <person name="Klenk H.-P."/>
        </authorList>
    </citation>
    <scope>NUCLEOTIDE SEQUENCE</scope>
    <source>
        <strain evidence="5">DSM 46832</strain>
    </source>
</reference>
<name>A0A927M4S7_9ACTN</name>
<dbReference type="RefSeq" id="WP_192764823.1">
    <property type="nucleotide sequence ID" value="NZ_JADBEB010000001.1"/>
</dbReference>
<dbReference type="PANTHER" id="PTHR42760">
    <property type="entry name" value="SHORT-CHAIN DEHYDROGENASES/REDUCTASES FAMILY MEMBER"/>
    <property type="match status" value="1"/>
</dbReference>